<dbReference type="STRING" id="446465.Bfae_02030"/>
<feature type="compositionally biased region" description="Basic and acidic residues" evidence="1">
    <location>
        <begin position="841"/>
        <end position="865"/>
    </location>
</feature>
<keyword evidence="3" id="KW-0808">Transferase</keyword>
<feature type="region of interest" description="Disordered" evidence="1">
    <location>
        <begin position="65"/>
        <end position="94"/>
    </location>
</feature>
<proteinExistence type="predicted"/>
<name>C7MFW3_BRAFD</name>
<dbReference type="PATRIC" id="fig|446465.5.peg.202"/>
<dbReference type="InterPro" id="IPR051678">
    <property type="entry name" value="AGP_Transferase"/>
</dbReference>
<dbReference type="OrthoDB" id="7842280at2"/>
<dbReference type="PANTHER" id="PTHR21310">
    <property type="entry name" value="AMINOGLYCOSIDE PHOSPHOTRANSFERASE-RELATED-RELATED"/>
    <property type="match status" value="1"/>
</dbReference>
<dbReference type="GO" id="GO:0016301">
    <property type="term" value="F:kinase activity"/>
    <property type="evidence" value="ECO:0007669"/>
    <property type="project" value="UniProtKB-KW"/>
</dbReference>
<dbReference type="AlphaFoldDB" id="C7MFW3"/>
<feature type="compositionally biased region" description="Low complexity" evidence="1">
    <location>
        <begin position="663"/>
        <end position="677"/>
    </location>
</feature>
<evidence type="ECO:0000313" key="4">
    <source>
        <dbReference type="Proteomes" id="UP000001919"/>
    </source>
</evidence>
<dbReference type="InterPro" id="IPR002575">
    <property type="entry name" value="Aminoglycoside_PTrfase"/>
</dbReference>
<dbReference type="HOGENOM" id="CLU_382511_0_0_11"/>
<feature type="region of interest" description="Disordered" evidence="1">
    <location>
        <begin position="656"/>
        <end position="680"/>
    </location>
</feature>
<feature type="domain" description="Aminoglycoside phosphotransferase" evidence="2">
    <location>
        <begin position="175"/>
        <end position="420"/>
    </location>
</feature>
<dbReference type="Pfam" id="PF01636">
    <property type="entry name" value="APH"/>
    <property type="match status" value="1"/>
</dbReference>
<dbReference type="KEGG" id="bfa:Bfae_02030"/>
<dbReference type="InterPro" id="IPR011009">
    <property type="entry name" value="Kinase-like_dom_sf"/>
</dbReference>
<reference evidence="3 4" key="1">
    <citation type="journal article" date="2009" name="Stand. Genomic Sci.">
        <title>Complete genome sequence of Brachybacterium faecium type strain (Schefferle 6-10).</title>
        <authorList>
            <person name="Lapidus A."/>
            <person name="Pukall R."/>
            <person name="Labuttii K."/>
            <person name="Copeland A."/>
            <person name="Del Rio T.G."/>
            <person name="Nolan M."/>
            <person name="Chen F."/>
            <person name="Lucas S."/>
            <person name="Tice H."/>
            <person name="Cheng J.F."/>
            <person name="Bruce D."/>
            <person name="Goodwin L."/>
            <person name="Pitluck S."/>
            <person name="Rohde M."/>
            <person name="Goker M."/>
            <person name="Pati A."/>
            <person name="Ivanova N."/>
            <person name="Mavrommatis K."/>
            <person name="Chen A."/>
            <person name="Palaniappan K."/>
            <person name="D'haeseleer P."/>
            <person name="Chain P."/>
            <person name="Bristow J."/>
            <person name="Eisen J.A."/>
            <person name="Markowitz V."/>
            <person name="Hugenholtz P."/>
            <person name="Kyrpides N.C."/>
            <person name="Klenk H.P."/>
        </authorList>
    </citation>
    <scope>NUCLEOTIDE SEQUENCE [LARGE SCALE GENOMIC DNA]</scope>
    <source>
        <strain evidence="4">ATCC 43885 / DSM 4810 / JCM 11609 / LMG 19847 / NBRC 14762 / NCIMB 9860 / 6-10</strain>
    </source>
</reference>
<evidence type="ECO:0000313" key="3">
    <source>
        <dbReference type="EMBL" id="ACU84081.1"/>
    </source>
</evidence>
<dbReference type="Proteomes" id="UP000001919">
    <property type="component" value="Chromosome"/>
</dbReference>
<keyword evidence="3" id="KW-0418">Kinase</keyword>
<feature type="compositionally biased region" description="Low complexity" evidence="1">
    <location>
        <begin position="66"/>
        <end position="78"/>
    </location>
</feature>
<accession>C7MFW3</accession>
<sequence>MTVTTPPAFPADRTHSPLRLLCDHARLPGAEHLLDPVRLSALLGREVTADRVRIKPDASVLIAHRPAGPGPAVANPVGPTTPGSNDAGPAVPAPAAAPAVGATAAGATRPDLPGCALDEAGWVLLVASRDKRDNILRRAARCGSEVREHRVAHGTDADRGPFLLSGDMLGDPRLGGEIHRVLRRRSSAGTPRVLSYNPGRHALLLLPGTGEVLRVASRPLDALLQVTDCWRALDLPALEQRRWRHRRAVLVAEHWGRGDLAALAAHPRSMPAATRLGGIMARLHAADVSTHDLPAARIGAPIPETLTALTDLLPEHGARLARLAERLRAALAVDTPPVLIHGDLSPDQVLVSVDETAPAGQGRLPLRVVDLDRSGLGPAEADLGAWLAACLLAGVEEQATAFLDGYARQRPLPAPEQLAAWTARAVLAAALDPMRRGAADWLPQVTRRLALAEAVLERPHRLPLPVAPRAATPTESRAAQRSPIPAEVEHRGARLRVRRAWADDGRGLPLELADETSRAPLRAGRLDPATGEVTVFETGTDPRLPGLARVLAAHPGAVVVSHRPGKRAVVRTRDDHGAVRFVKIVRPGRAARLLEAITRAEDFTGPFRTAPVLAADEDTVAFAELPGRLLHDGLPLADGTWQRAWRETLEAWSAAVDASRSRPAAATGGEGAEPAPGQVHGPAAEAAVLSTWCERAGAVDPAGARTRGRAVAAAQRELARLGDVTHPALIHRDLHDKQILWCEGEAPALLDVDTATLGDPALDAGNLRAHAAWRELQGLWSAEQAAVVRQEIDRAAAASDLRPEALAAYESATIARLACVYAFRPQWRTAAQQLAATLDPAGHDAADDPVPHDLAPDSFPHDPTPHDPTSPLGRSISR</sequence>
<feature type="region of interest" description="Disordered" evidence="1">
    <location>
        <begin position="466"/>
        <end position="485"/>
    </location>
</feature>
<gene>
    <name evidence="3" type="ordered locus">Bfae_02030</name>
</gene>
<dbReference type="SUPFAM" id="SSF56112">
    <property type="entry name" value="Protein kinase-like (PK-like)"/>
    <property type="match status" value="2"/>
</dbReference>
<organism evidence="3 4">
    <name type="scientific">Brachybacterium faecium (strain ATCC 43885 / DSM 4810 / JCM 11609 / LMG 19847 / NBRC 14762 / NCIMB 9860 / 6-10)</name>
    <dbReference type="NCBI Taxonomy" id="446465"/>
    <lineage>
        <taxon>Bacteria</taxon>
        <taxon>Bacillati</taxon>
        <taxon>Actinomycetota</taxon>
        <taxon>Actinomycetes</taxon>
        <taxon>Micrococcales</taxon>
        <taxon>Dermabacteraceae</taxon>
        <taxon>Brachybacterium</taxon>
    </lineage>
</organism>
<evidence type="ECO:0000259" key="2">
    <source>
        <dbReference type="Pfam" id="PF01636"/>
    </source>
</evidence>
<dbReference type="Gene3D" id="3.90.1200.10">
    <property type="match status" value="2"/>
</dbReference>
<feature type="region of interest" description="Disordered" evidence="1">
    <location>
        <begin position="841"/>
        <end position="878"/>
    </location>
</feature>
<dbReference type="eggNOG" id="COG2334">
    <property type="taxonomic scope" value="Bacteria"/>
</dbReference>
<evidence type="ECO:0000256" key="1">
    <source>
        <dbReference type="SAM" id="MobiDB-lite"/>
    </source>
</evidence>
<dbReference type="EMBL" id="CP001643">
    <property type="protein sequence ID" value="ACU84081.1"/>
    <property type="molecule type" value="Genomic_DNA"/>
</dbReference>
<protein>
    <submittedName>
        <fullName evidence="3">Putative homoserine kinase type II (Protein kinase fold)</fullName>
    </submittedName>
</protein>
<dbReference type="PANTHER" id="PTHR21310:SF15">
    <property type="entry name" value="AMINOGLYCOSIDE PHOSPHOTRANSFERASE DOMAIN-CONTAINING PROTEIN"/>
    <property type="match status" value="1"/>
</dbReference>
<keyword evidence="4" id="KW-1185">Reference proteome</keyword>